<organism evidence="6">
    <name type="scientific">hydrothermal vent metagenome</name>
    <dbReference type="NCBI Taxonomy" id="652676"/>
    <lineage>
        <taxon>unclassified sequences</taxon>
        <taxon>metagenomes</taxon>
        <taxon>ecological metagenomes</taxon>
    </lineage>
</organism>
<dbReference type="PANTHER" id="PTHR42918:SF6">
    <property type="entry name" value="ELONGATION FACTOR P--(R)-BETA-LYSINE LIGASE"/>
    <property type="match status" value="1"/>
</dbReference>
<proteinExistence type="predicted"/>
<dbReference type="InterPro" id="IPR018149">
    <property type="entry name" value="Lys-tRNA-synth_II_C"/>
</dbReference>
<dbReference type="SUPFAM" id="SSF55681">
    <property type="entry name" value="Class II aaRS and biotin synthetases"/>
    <property type="match status" value="1"/>
</dbReference>
<dbReference type="GO" id="GO:0003746">
    <property type="term" value="F:translation elongation factor activity"/>
    <property type="evidence" value="ECO:0007669"/>
    <property type="project" value="UniProtKB-KW"/>
</dbReference>
<dbReference type="GO" id="GO:0006430">
    <property type="term" value="P:lysyl-tRNA aminoacylation"/>
    <property type="evidence" value="ECO:0007669"/>
    <property type="project" value="InterPro"/>
</dbReference>
<sequence length="326" mass="36396">MLCDDWRPTAPIENIRLRAELLAKTRQFFAARDVLEVETPLLSVATVSDPHLQSFVTCYNGPGLPPDTPLYLQTSPEAAMKRLLAAGSGSIYQICKAFRDGEYGARHNPEFTMLEWYRIDFDHFALMDEVEALVQILLGFECEFERITYQALFESYLGLDPHRASLDDLICCANDVEGGISPSEIEIGRDGWLDLLMSHLIEPHLGQTVPVFIYDYPASQAALAKIRPGEIALSERFELYITGVELANGYHELRDGDEFLRRFERDALQRKREGYFIPEVNHRLSAALKAGLPASAGVALGFDRLLMVAAGCESMSNVGNFTVANA</sequence>
<dbReference type="Gene3D" id="3.30.930.10">
    <property type="entry name" value="Bira Bifunctional Protein, Domain 2"/>
    <property type="match status" value="1"/>
</dbReference>
<keyword evidence="2 6" id="KW-0436">Ligase</keyword>
<reference evidence="6" key="1">
    <citation type="submission" date="2018-06" db="EMBL/GenBank/DDBJ databases">
        <authorList>
            <person name="Zhirakovskaya E."/>
        </authorList>
    </citation>
    <scope>NUCLEOTIDE SEQUENCE</scope>
</reference>
<dbReference type="PANTHER" id="PTHR42918">
    <property type="entry name" value="LYSYL-TRNA SYNTHETASE"/>
    <property type="match status" value="1"/>
</dbReference>
<dbReference type="GO" id="GO:0000049">
    <property type="term" value="F:tRNA binding"/>
    <property type="evidence" value="ECO:0007669"/>
    <property type="project" value="TreeGrafter"/>
</dbReference>
<dbReference type="InterPro" id="IPR045864">
    <property type="entry name" value="aa-tRNA-synth_II/BPL/LPL"/>
</dbReference>
<evidence type="ECO:0000256" key="1">
    <source>
        <dbReference type="ARBA" id="ARBA00011738"/>
    </source>
</evidence>
<name>A0A3B0ZJ81_9ZZZZ</name>
<dbReference type="GO" id="GO:0005829">
    <property type="term" value="C:cytosol"/>
    <property type="evidence" value="ECO:0007669"/>
    <property type="project" value="TreeGrafter"/>
</dbReference>
<dbReference type="NCBIfam" id="NF006828">
    <property type="entry name" value="PRK09350.1"/>
    <property type="match status" value="1"/>
</dbReference>
<keyword evidence="6" id="KW-0251">Elongation factor</keyword>
<dbReference type="InterPro" id="IPR006195">
    <property type="entry name" value="aa-tRNA-synth_II"/>
</dbReference>
<dbReference type="Pfam" id="PF00152">
    <property type="entry name" value="tRNA-synt_2"/>
    <property type="match status" value="1"/>
</dbReference>
<dbReference type="PRINTS" id="PR00982">
    <property type="entry name" value="TRNASYNTHLYS"/>
</dbReference>
<keyword evidence="4" id="KW-0067">ATP-binding</keyword>
<dbReference type="GO" id="GO:0004824">
    <property type="term" value="F:lysine-tRNA ligase activity"/>
    <property type="evidence" value="ECO:0007669"/>
    <property type="project" value="InterPro"/>
</dbReference>
<evidence type="ECO:0000256" key="2">
    <source>
        <dbReference type="ARBA" id="ARBA00022598"/>
    </source>
</evidence>
<accession>A0A3B0ZJ81</accession>
<keyword evidence="3" id="KW-0547">Nucleotide-binding</keyword>
<keyword evidence="6" id="KW-0648">Protein biosynthesis</keyword>
<protein>
    <submittedName>
        <fullName evidence="6">Translation elongation factor P Lys34--(R)-beta-lysine ligase</fullName>
    </submittedName>
</protein>
<dbReference type="EMBL" id="UOFQ01000093">
    <property type="protein sequence ID" value="VAW88313.1"/>
    <property type="molecule type" value="Genomic_DNA"/>
</dbReference>
<dbReference type="PROSITE" id="PS50862">
    <property type="entry name" value="AA_TRNA_LIGASE_II"/>
    <property type="match status" value="1"/>
</dbReference>
<gene>
    <name evidence="6" type="ORF">MNBD_GAMMA17-1386</name>
</gene>
<dbReference type="GO" id="GO:0005524">
    <property type="term" value="F:ATP binding"/>
    <property type="evidence" value="ECO:0007669"/>
    <property type="project" value="UniProtKB-KW"/>
</dbReference>
<dbReference type="InterPro" id="IPR004364">
    <property type="entry name" value="Aa-tRNA-synt_II"/>
</dbReference>
<comment type="subunit">
    <text evidence="1">Homodimer.</text>
</comment>
<feature type="domain" description="Aminoacyl-transfer RNA synthetases class-II family profile" evidence="5">
    <location>
        <begin position="15"/>
        <end position="308"/>
    </location>
</feature>
<evidence type="ECO:0000256" key="3">
    <source>
        <dbReference type="ARBA" id="ARBA00022741"/>
    </source>
</evidence>
<dbReference type="AlphaFoldDB" id="A0A3B0ZJ81"/>
<evidence type="ECO:0000259" key="5">
    <source>
        <dbReference type="PROSITE" id="PS50862"/>
    </source>
</evidence>
<dbReference type="NCBIfam" id="TIGR00462">
    <property type="entry name" value="genX"/>
    <property type="match status" value="1"/>
</dbReference>
<evidence type="ECO:0000256" key="4">
    <source>
        <dbReference type="ARBA" id="ARBA00022840"/>
    </source>
</evidence>
<dbReference type="FunFam" id="3.30.930.10:FF:000017">
    <property type="entry name" value="Elongation factor P--(R)-beta-lysine ligase"/>
    <property type="match status" value="1"/>
</dbReference>
<dbReference type="InterPro" id="IPR004525">
    <property type="entry name" value="EpmA"/>
</dbReference>
<evidence type="ECO:0000313" key="6">
    <source>
        <dbReference type="EMBL" id="VAW88313.1"/>
    </source>
</evidence>